<dbReference type="HOGENOM" id="CLU_131367_1_0_11"/>
<dbReference type="STRING" id="1229780.BN381_70016"/>
<protein>
    <submittedName>
        <fullName evidence="3">Putative FHA domain containing protein</fullName>
    </submittedName>
</protein>
<dbReference type="Pfam" id="PF00498">
    <property type="entry name" value="FHA"/>
    <property type="match status" value="1"/>
</dbReference>
<evidence type="ECO:0000313" key="4">
    <source>
        <dbReference type="Proteomes" id="UP000018291"/>
    </source>
</evidence>
<dbReference type="EMBL" id="CANL01000067">
    <property type="protein sequence ID" value="CCM65317.1"/>
    <property type="molecule type" value="Genomic_DNA"/>
</dbReference>
<dbReference type="eggNOG" id="COG1716">
    <property type="taxonomic scope" value="Bacteria"/>
</dbReference>
<name>R4Z7D5_9ACTN</name>
<comment type="caution">
    <text evidence="3">The sequence shown here is derived from an EMBL/GenBank/DDBJ whole genome shotgun (WGS) entry which is preliminary data.</text>
</comment>
<dbReference type="Proteomes" id="UP000018291">
    <property type="component" value="Unassembled WGS sequence"/>
</dbReference>
<sequence length="154" mass="16964">MPEQLLNLLKICLLVLLYLFFLRVLRAVWAEVSVTNGSAVVTGGEPKRFSRRRSTGGTRAPQGLRVLEPADWAGRAMQMAPHITIGRDPGSTLPLTDNYLSHQHARIVERDGDYLLEDLGSTNGTYLNGKRMSAPAPLRRGDRVQAGNLVVEVT</sequence>
<dbReference type="Gene3D" id="2.60.200.20">
    <property type="match status" value="1"/>
</dbReference>
<evidence type="ECO:0000313" key="3">
    <source>
        <dbReference type="EMBL" id="CCM65317.1"/>
    </source>
</evidence>
<dbReference type="AlphaFoldDB" id="R4Z7D5"/>
<dbReference type="InterPro" id="IPR050923">
    <property type="entry name" value="Cell_Proc_Reg/RNA_Proc"/>
</dbReference>
<accession>R4Z7D5</accession>
<feature type="domain" description="FHA" evidence="2">
    <location>
        <begin position="83"/>
        <end position="132"/>
    </location>
</feature>
<dbReference type="PANTHER" id="PTHR23308">
    <property type="entry name" value="NUCLEAR INHIBITOR OF PROTEIN PHOSPHATASE-1"/>
    <property type="match status" value="1"/>
</dbReference>
<dbReference type="OrthoDB" id="277520at2"/>
<keyword evidence="4" id="KW-1185">Reference proteome</keyword>
<dbReference type="SMART" id="SM00240">
    <property type="entry name" value="FHA"/>
    <property type="match status" value="1"/>
</dbReference>
<dbReference type="RefSeq" id="WP_012229986.1">
    <property type="nucleotide sequence ID" value="NZ_HG422565.1"/>
</dbReference>
<organism evidence="3 4">
    <name type="scientific">Candidatus Neomicrothrix parvicella RN1</name>
    <dbReference type="NCBI Taxonomy" id="1229780"/>
    <lineage>
        <taxon>Bacteria</taxon>
        <taxon>Bacillati</taxon>
        <taxon>Actinomycetota</taxon>
        <taxon>Acidimicrobiia</taxon>
        <taxon>Acidimicrobiales</taxon>
        <taxon>Microthrixaceae</taxon>
        <taxon>Candidatus Neomicrothrix</taxon>
    </lineage>
</organism>
<keyword evidence="1" id="KW-0597">Phosphoprotein</keyword>
<dbReference type="SUPFAM" id="SSF49879">
    <property type="entry name" value="SMAD/FHA domain"/>
    <property type="match status" value="1"/>
</dbReference>
<evidence type="ECO:0000259" key="2">
    <source>
        <dbReference type="PROSITE" id="PS50006"/>
    </source>
</evidence>
<gene>
    <name evidence="3" type="ORF">BN381_70016</name>
</gene>
<dbReference type="InterPro" id="IPR008984">
    <property type="entry name" value="SMAD_FHA_dom_sf"/>
</dbReference>
<dbReference type="PROSITE" id="PS50006">
    <property type="entry name" value="FHA_DOMAIN"/>
    <property type="match status" value="1"/>
</dbReference>
<dbReference type="InterPro" id="IPR000253">
    <property type="entry name" value="FHA_dom"/>
</dbReference>
<dbReference type="CDD" id="cd00060">
    <property type="entry name" value="FHA"/>
    <property type="match status" value="1"/>
</dbReference>
<proteinExistence type="predicted"/>
<reference evidence="3 4" key="1">
    <citation type="journal article" date="2013" name="ISME J.">
        <title>Metabolic model for the filamentous 'Candidatus Microthrix parvicella' based on genomic and metagenomic analyses.</title>
        <authorList>
            <person name="Jon McIlroy S."/>
            <person name="Kristiansen R."/>
            <person name="Albertsen M."/>
            <person name="Michael Karst S."/>
            <person name="Rossetti S."/>
            <person name="Lund Nielsen J."/>
            <person name="Tandoi V."/>
            <person name="James Seviour R."/>
            <person name="Nielsen P.H."/>
        </authorList>
    </citation>
    <scope>NUCLEOTIDE SEQUENCE [LARGE SCALE GENOMIC DNA]</scope>
    <source>
        <strain evidence="3 4">RN1</strain>
    </source>
</reference>
<evidence type="ECO:0000256" key="1">
    <source>
        <dbReference type="ARBA" id="ARBA00022553"/>
    </source>
</evidence>